<evidence type="ECO:0000313" key="10">
    <source>
        <dbReference type="Proteomes" id="UP001152759"/>
    </source>
</evidence>
<keyword evidence="4" id="KW-0677">Repeat</keyword>
<keyword evidence="2" id="KW-0964">Secreted</keyword>
<dbReference type="InterPro" id="IPR036383">
    <property type="entry name" value="TSP1_rpt_sf"/>
</dbReference>
<dbReference type="PRINTS" id="PR01705">
    <property type="entry name" value="TSP1REPEAT"/>
</dbReference>
<feature type="compositionally biased region" description="Polar residues" evidence="6">
    <location>
        <begin position="984"/>
        <end position="998"/>
    </location>
</feature>
<sequence>MIIIFARNIFFKIPILLSCDVLFLQFQHFTVAMNLMHNNGGRIQDFGLKNVHGGWSVWSSFGACEGSCGGIGKRTRRRQCNNPPPSNGGLDCIGQDTEFIECELPGCTMSQFKELVQNDPIKLEQYTYLDAIHCKYPSLVERCIKATCHFETIQSVLVDEANSYWNALHCIKHGFGCPVFGGWSKWSDWSECSAQIGKGVQFSLRNCSDPVPSSDFYNCVGDPIRYRSCMLFSCVPTGEWSSWSPWSDCSSSCGYGVRQRVRLCQNGDLAMVTDGSVNFESLVKTLYNAAQNITLTIQTSLAPICSGPFQEFQICKAGDCPVEGRWADWGFWSVCSTECGVGTQFRSRTCSEPPPKYGGAYCSGRATEVRKCFLRPCPVSLTEKAVFYGNTSICYAATGNYTRLMIIFVSFNPFSSNGTILHRYEEKCHRSCSTVILFIQHRYLNFVATHGSCKAIATWPYQLEVGSWSEVLATVTATGITLKINDLGTISSSFSCKVSRLNHSLSMIVGENFKGLMKKLSLNFTPVHLKYNGPEVYLPGLSPFNYSNLSFDTVDEEVFSLPLSNVIHASCPPNPNKWKIIFAVKPMKPSGLLFLMSGEDFQSFIAVTIDMRNIVFCLRYESFYEERKVPLSDFSNGWLYMKLEKSEEKGLRFSVNGGKKQMINPFVQNYSLARISNSFKCHGDVFFGSIPKTLKDQLENFENRIPFESADGWLTFLKINNESIDLSTLLLINPARASFYSSTLAFSGSYKYVPVLPSEIVKLACVYSPEIETSLFSVLWLQAEFIINPDQNHSGVSYSITDNGSVSELRIVNNGNESRIDGFYSCWVQPADAASQGKLLISYGLDVIEPESASESVFHAINSRINTGTENQCYFLVLILLFPFLIILCCCKECKVERKYIHATTGRKNQERDKYSRPKVQYLKLPNPDHNEKFLTGDGQSSGSESEGSRFDKGECSKDNKGVLVDKDGKPRKDINESHKRRLTSGTQGTLDSIQNPPTLDLQGQDKTGNGHSSFQANLPERILSSKIASDSQWQTHLGYSGYSTSEELLLGTVEYPEVDTSVQKLKNPSRKNLEKPALRKAPVRTTSASLKINVNTAGYETTAGLDANFCNDPVLFRTKWSKKTTFDEVQHRQETANLHWQSHTCRSGNSSTTETVINTINLDRSTEGQKDSQRKHFKNVISNGKEITHTFPTFDEAKSEEMKNETGEGDEIDIFTLLPTRR</sequence>
<evidence type="ECO:0000256" key="3">
    <source>
        <dbReference type="ARBA" id="ARBA00022729"/>
    </source>
</evidence>
<protein>
    <recommendedName>
        <fullName evidence="8">Ig-like domain-containing protein</fullName>
    </recommendedName>
</protein>
<keyword evidence="5" id="KW-1015">Disulfide bond</keyword>
<evidence type="ECO:0000256" key="2">
    <source>
        <dbReference type="ARBA" id="ARBA00022525"/>
    </source>
</evidence>
<feature type="domain" description="Ig-like" evidence="8">
    <location>
        <begin position="734"/>
        <end position="842"/>
    </location>
</feature>
<dbReference type="InterPro" id="IPR007110">
    <property type="entry name" value="Ig-like_dom"/>
</dbReference>
<comment type="subcellular location">
    <subcellularLocation>
        <location evidence="1">Secreted</location>
    </subcellularLocation>
</comment>
<reference evidence="9" key="1">
    <citation type="submission" date="2021-12" db="EMBL/GenBank/DDBJ databases">
        <authorList>
            <person name="King R."/>
        </authorList>
    </citation>
    <scope>NUCLEOTIDE SEQUENCE</scope>
</reference>
<dbReference type="Proteomes" id="UP001152759">
    <property type="component" value="Chromosome 2"/>
</dbReference>
<dbReference type="InterPro" id="IPR013320">
    <property type="entry name" value="ConA-like_dom_sf"/>
</dbReference>
<dbReference type="Gene3D" id="2.60.120.200">
    <property type="match status" value="2"/>
</dbReference>
<dbReference type="PANTHER" id="PTHR22906">
    <property type="entry name" value="PROPERDIN"/>
    <property type="match status" value="1"/>
</dbReference>
<dbReference type="Pfam" id="PF00090">
    <property type="entry name" value="TSP_1"/>
    <property type="match status" value="4"/>
</dbReference>
<evidence type="ECO:0000256" key="4">
    <source>
        <dbReference type="ARBA" id="ARBA00022737"/>
    </source>
</evidence>
<dbReference type="AlphaFoldDB" id="A0A9P0A6T8"/>
<feature type="chain" id="PRO_5040227945" description="Ig-like domain-containing protein" evidence="7">
    <location>
        <begin position="33"/>
        <end position="1223"/>
    </location>
</feature>
<evidence type="ECO:0000256" key="1">
    <source>
        <dbReference type="ARBA" id="ARBA00004613"/>
    </source>
</evidence>
<dbReference type="InterPro" id="IPR052065">
    <property type="entry name" value="Compl_asym_regulator"/>
</dbReference>
<dbReference type="InterPro" id="IPR001791">
    <property type="entry name" value="Laminin_G"/>
</dbReference>
<accession>A0A9P0A6T8</accession>
<dbReference type="PROSITE" id="PS50092">
    <property type="entry name" value="TSP1"/>
    <property type="match status" value="4"/>
</dbReference>
<organism evidence="9 10">
    <name type="scientific">Bemisia tabaci</name>
    <name type="common">Sweetpotato whitefly</name>
    <name type="synonym">Aleurodes tabaci</name>
    <dbReference type="NCBI Taxonomy" id="7038"/>
    <lineage>
        <taxon>Eukaryota</taxon>
        <taxon>Metazoa</taxon>
        <taxon>Ecdysozoa</taxon>
        <taxon>Arthropoda</taxon>
        <taxon>Hexapoda</taxon>
        <taxon>Insecta</taxon>
        <taxon>Pterygota</taxon>
        <taxon>Neoptera</taxon>
        <taxon>Paraneoptera</taxon>
        <taxon>Hemiptera</taxon>
        <taxon>Sternorrhyncha</taxon>
        <taxon>Aleyrodoidea</taxon>
        <taxon>Aleyrodidae</taxon>
        <taxon>Aleyrodinae</taxon>
        <taxon>Bemisia</taxon>
    </lineage>
</organism>
<dbReference type="PANTHER" id="PTHR22906:SF43">
    <property type="entry name" value="PROPERDIN"/>
    <property type="match status" value="1"/>
</dbReference>
<proteinExistence type="predicted"/>
<feature type="signal peptide" evidence="7">
    <location>
        <begin position="1"/>
        <end position="32"/>
    </location>
</feature>
<evidence type="ECO:0000256" key="7">
    <source>
        <dbReference type="SAM" id="SignalP"/>
    </source>
</evidence>
<keyword evidence="3 7" id="KW-0732">Signal</keyword>
<dbReference type="SUPFAM" id="SSF49899">
    <property type="entry name" value="Concanavalin A-like lectins/glucanases"/>
    <property type="match status" value="2"/>
</dbReference>
<dbReference type="FunFam" id="2.20.100.10:FF:000002">
    <property type="entry name" value="Unc-5 netrin receptor C"/>
    <property type="match status" value="2"/>
</dbReference>
<evidence type="ECO:0000256" key="6">
    <source>
        <dbReference type="SAM" id="MobiDB-lite"/>
    </source>
</evidence>
<feature type="compositionally biased region" description="Basic and acidic residues" evidence="6">
    <location>
        <begin position="947"/>
        <end position="978"/>
    </location>
</feature>
<evidence type="ECO:0000256" key="5">
    <source>
        <dbReference type="ARBA" id="ARBA00023157"/>
    </source>
</evidence>
<feature type="region of interest" description="Disordered" evidence="6">
    <location>
        <begin position="905"/>
        <end position="1015"/>
    </location>
</feature>
<dbReference type="InterPro" id="IPR000884">
    <property type="entry name" value="TSP1_rpt"/>
</dbReference>
<keyword evidence="10" id="KW-1185">Reference proteome</keyword>
<feature type="compositionally biased region" description="Polar residues" evidence="6">
    <location>
        <begin position="1005"/>
        <end position="1015"/>
    </location>
</feature>
<evidence type="ECO:0000313" key="9">
    <source>
        <dbReference type="EMBL" id="CAH0385290.1"/>
    </source>
</evidence>
<dbReference type="PROSITE" id="PS50835">
    <property type="entry name" value="IG_LIKE"/>
    <property type="match status" value="1"/>
</dbReference>
<gene>
    <name evidence="9" type="ORF">BEMITA_LOCUS4532</name>
</gene>
<dbReference type="SMART" id="SM00282">
    <property type="entry name" value="LamG"/>
    <property type="match status" value="2"/>
</dbReference>
<evidence type="ECO:0000259" key="8">
    <source>
        <dbReference type="PROSITE" id="PS50835"/>
    </source>
</evidence>
<dbReference type="SMART" id="SM00209">
    <property type="entry name" value="TSP1"/>
    <property type="match status" value="4"/>
</dbReference>
<dbReference type="SUPFAM" id="SSF82895">
    <property type="entry name" value="TSP-1 type 1 repeat"/>
    <property type="match status" value="4"/>
</dbReference>
<dbReference type="EMBL" id="OU963863">
    <property type="protein sequence ID" value="CAH0385290.1"/>
    <property type="molecule type" value="Genomic_DNA"/>
</dbReference>
<name>A0A9P0A6T8_BEMTA</name>
<dbReference type="FunFam" id="2.20.100.10:FF:000001">
    <property type="entry name" value="semaphorin-5A isoform X1"/>
    <property type="match status" value="1"/>
</dbReference>
<dbReference type="Gene3D" id="2.20.100.10">
    <property type="entry name" value="Thrombospondin type-1 (TSP1) repeat"/>
    <property type="match status" value="4"/>
</dbReference>